<dbReference type="Proteomes" id="UP000805193">
    <property type="component" value="Unassembled WGS sequence"/>
</dbReference>
<proteinExistence type="predicted"/>
<comment type="caution">
    <text evidence="1">The sequence shown here is derived from an EMBL/GenBank/DDBJ whole genome shotgun (WGS) entry which is preliminary data.</text>
</comment>
<evidence type="ECO:0000313" key="2">
    <source>
        <dbReference type="Proteomes" id="UP000805193"/>
    </source>
</evidence>
<sequence>MTPGWQTHFDDLMKKDKDSMFIREASVALFSTAGLLGRSVTGTSSNRTKSTPKPALDAVTLLVLTKQAEEAAIALALATTPHPRTIISDSKAAILNYAKGYVSTPAQAILRTLKAQPLESAVSLVWTPAHSGLCGNELAHSTARGFTTRAEGAQLRTAEIRSARDSLVTFHDITSHFRLTRRIYPPAAPVLSREESIMWRQLQTHSFPCPLILSHIYPPLYTPNCSFCEQRATLSHILWECPFFPPSPFSSEERWEAALRSSDPATQLKVVRRAAKVAEAHGLSAIKRA</sequence>
<keyword evidence="2" id="KW-1185">Reference proteome</keyword>
<dbReference type="EMBL" id="JABSTQ010004962">
    <property type="protein sequence ID" value="KAG0440526.1"/>
    <property type="molecule type" value="Genomic_DNA"/>
</dbReference>
<accession>A0AC60QRE0</accession>
<protein>
    <submittedName>
        <fullName evidence="1">Uncharacterized protein</fullName>
    </submittedName>
</protein>
<evidence type="ECO:0000313" key="1">
    <source>
        <dbReference type="EMBL" id="KAG0440526.1"/>
    </source>
</evidence>
<organism evidence="1 2">
    <name type="scientific">Ixodes persulcatus</name>
    <name type="common">Taiga tick</name>
    <dbReference type="NCBI Taxonomy" id="34615"/>
    <lineage>
        <taxon>Eukaryota</taxon>
        <taxon>Metazoa</taxon>
        <taxon>Ecdysozoa</taxon>
        <taxon>Arthropoda</taxon>
        <taxon>Chelicerata</taxon>
        <taxon>Arachnida</taxon>
        <taxon>Acari</taxon>
        <taxon>Parasitiformes</taxon>
        <taxon>Ixodida</taxon>
        <taxon>Ixodoidea</taxon>
        <taxon>Ixodidae</taxon>
        <taxon>Ixodinae</taxon>
        <taxon>Ixodes</taxon>
    </lineage>
</organism>
<name>A0AC60QRE0_IXOPE</name>
<reference evidence="1 2" key="1">
    <citation type="journal article" date="2020" name="Cell">
        <title>Large-Scale Comparative Analyses of Tick Genomes Elucidate Their Genetic Diversity and Vector Capacities.</title>
        <authorList>
            <consortium name="Tick Genome and Microbiome Consortium (TIGMIC)"/>
            <person name="Jia N."/>
            <person name="Wang J."/>
            <person name="Shi W."/>
            <person name="Du L."/>
            <person name="Sun Y."/>
            <person name="Zhan W."/>
            <person name="Jiang J.F."/>
            <person name="Wang Q."/>
            <person name="Zhang B."/>
            <person name="Ji P."/>
            <person name="Bell-Sakyi L."/>
            <person name="Cui X.M."/>
            <person name="Yuan T.T."/>
            <person name="Jiang B.G."/>
            <person name="Yang W.F."/>
            <person name="Lam T.T."/>
            <person name="Chang Q.C."/>
            <person name="Ding S.J."/>
            <person name="Wang X.J."/>
            <person name="Zhu J.G."/>
            <person name="Ruan X.D."/>
            <person name="Zhao L."/>
            <person name="Wei J.T."/>
            <person name="Ye R.Z."/>
            <person name="Que T.C."/>
            <person name="Du C.H."/>
            <person name="Zhou Y.H."/>
            <person name="Cheng J.X."/>
            <person name="Dai P.F."/>
            <person name="Guo W.B."/>
            <person name="Han X.H."/>
            <person name="Huang E.J."/>
            <person name="Li L.F."/>
            <person name="Wei W."/>
            <person name="Gao Y.C."/>
            <person name="Liu J.Z."/>
            <person name="Shao H.Z."/>
            <person name="Wang X."/>
            <person name="Wang C.C."/>
            <person name="Yang T.C."/>
            <person name="Huo Q.B."/>
            <person name="Li W."/>
            <person name="Chen H.Y."/>
            <person name="Chen S.E."/>
            <person name="Zhou L.G."/>
            <person name="Ni X.B."/>
            <person name="Tian J.H."/>
            <person name="Sheng Y."/>
            <person name="Liu T."/>
            <person name="Pan Y.S."/>
            <person name="Xia L.Y."/>
            <person name="Li J."/>
            <person name="Zhao F."/>
            <person name="Cao W.C."/>
        </authorList>
    </citation>
    <scope>NUCLEOTIDE SEQUENCE [LARGE SCALE GENOMIC DNA]</scope>
    <source>
        <strain evidence="1">Iper-2018</strain>
    </source>
</reference>
<gene>
    <name evidence="1" type="ORF">HPB47_016262</name>
</gene>